<dbReference type="EMBL" id="CADCXU010013507">
    <property type="protein sequence ID" value="CAB0003487.1"/>
    <property type="molecule type" value="Genomic_DNA"/>
</dbReference>
<protein>
    <submittedName>
        <fullName evidence="2">Uncharacterized protein</fullName>
    </submittedName>
</protein>
<accession>A0A6H5GI82</accession>
<name>A0A6H5GI82_9HEMI</name>
<proteinExistence type="predicted"/>
<evidence type="ECO:0000313" key="2">
    <source>
        <dbReference type="EMBL" id="CAB0003487.1"/>
    </source>
</evidence>
<sequence>MPSGDHRLGPDSVTRPPDRVSLPGREISRFCPADLQGAITLFLNRPEVQKYQRKRCASRQVGNCKKCVIMCQSSCKQPHEVGLEGIICRSDNRKWISTKCSNWKNRPEIENTQNHYLKKCLCVRLCDRTRTKFHLFVAAKEAENSGLLSGFRRVSTTIICAPLHCGCECLFQNPSSHRNDIVKSRLSYYQIVPSLFLGFRHFIRLLKNN</sequence>
<dbReference type="AlphaFoldDB" id="A0A6H5GI82"/>
<keyword evidence="3" id="KW-1185">Reference proteome</keyword>
<gene>
    <name evidence="2" type="ORF">NTEN_LOCUS9014</name>
</gene>
<reference evidence="2 3" key="1">
    <citation type="submission" date="2020-02" db="EMBL/GenBank/DDBJ databases">
        <authorList>
            <person name="Ferguson B K."/>
        </authorList>
    </citation>
    <scope>NUCLEOTIDE SEQUENCE [LARGE SCALE GENOMIC DNA]</scope>
</reference>
<evidence type="ECO:0000256" key="1">
    <source>
        <dbReference type="SAM" id="MobiDB-lite"/>
    </source>
</evidence>
<feature type="region of interest" description="Disordered" evidence="1">
    <location>
        <begin position="1"/>
        <end position="24"/>
    </location>
</feature>
<dbReference type="Proteomes" id="UP000479000">
    <property type="component" value="Unassembled WGS sequence"/>
</dbReference>
<evidence type="ECO:0000313" key="3">
    <source>
        <dbReference type="Proteomes" id="UP000479000"/>
    </source>
</evidence>
<organism evidence="2 3">
    <name type="scientific">Nesidiocoris tenuis</name>
    <dbReference type="NCBI Taxonomy" id="355587"/>
    <lineage>
        <taxon>Eukaryota</taxon>
        <taxon>Metazoa</taxon>
        <taxon>Ecdysozoa</taxon>
        <taxon>Arthropoda</taxon>
        <taxon>Hexapoda</taxon>
        <taxon>Insecta</taxon>
        <taxon>Pterygota</taxon>
        <taxon>Neoptera</taxon>
        <taxon>Paraneoptera</taxon>
        <taxon>Hemiptera</taxon>
        <taxon>Heteroptera</taxon>
        <taxon>Panheteroptera</taxon>
        <taxon>Cimicomorpha</taxon>
        <taxon>Miridae</taxon>
        <taxon>Dicyphina</taxon>
        <taxon>Nesidiocoris</taxon>
    </lineage>
</organism>